<dbReference type="VEuPathDB" id="VectorBase:GBRI009834"/>
<proteinExistence type="predicted"/>
<keyword evidence="3" id="KW-1185">Reference proteome</keyword>
<dbReference type="Proteomes" id="UP000091820">
    <property type="component" value="Unassembled WGS sequence"/>
</dbReference>
<sequence length="1178" mass="136913">MESKKRSVCNYYTKLAVAEPNRLSCRCGTISQNRILKNSELLNKQKSACSPRHCPIFDKCDEDLYLQDSNNLKPAKNRSYNNNTLGDPIGLIPSTVCFKTDNEGLDIARARFATYLVAFARFYLNPVTTWDSTVIDDVLKCGLMLYVAWFENDNELVSPQEIYSLREQNILPEFELMGYGFQIEVRKNLQKLSLFTEGTPEIHDGSFQSFLFLENVKSVLKSILREQRYYLLSVNEFYLMIWLCKGVYFVFDICGRKVGNFRSDDKNGVAMLMCFKTLDNISHLILNLSGLRKEDPFDIRELRIVQVITPIGDIVQCEYDIINDDYACMRGSLHLSLNPSEVLRNRSALSAGVIAMALSKINHPATWNTKTVDKIISFGVKFCHAFQLLSFNCSDADEFPVYFNIGQFRVHIELCTNKYTGFWRCVPYYKLTDLAEVVKKAFDENEFHKLLLQINYQVYAVWKQKGFIYLFDPFRHRILGLTKLEPMENQIRTNEKSIVKYATVRMFRSFDVFMTVLNSILVDSNRSSPFSLHAIKLRHIQLKDKSDGTLATFEESTLGSDDEVISLNEVVYLEESENMCQKMLREVSDFEEEDMYSDIHELELKTSSSELEIIEEKIEDKVTSEEMEDLESSSSDKDKQEKRGGGDFTTFKHKIAFKDMEKMEEEPEKDEDIKAVESKQNRIKESLGEIGRLKLGLDPRLGKRIQRDVDTDTKKKDTCKMLWRHRLKEQSLKHKIAAIGAIVERTQLFQNINFFSSTPNPNRFPGFTGNPVDMEIVCSKSGRYGSLYRRIYAGFRKADRLLILTPWGNFIVFCCIVNNIRSYFLFDGCTCNINRFRHLDLSMGTAGLLFFQDISDIVKCIQSKDKRQMRAKEDEDQTSLDRQLKKQQLKHGNENVRADDENFQNIKRFYSIPNPNRYPGFTGRPIDMEVICSASVDHRNLCKRMYKGFRKTDRMLVVTPWGKFAAFCCITNHTRNYFLYDGCTCNINRFRHWNLSMGTAGLLFFQSINEIVQYIRDKNTRQKFREKTLWYRQFGPQKIKHGTEAIRANDENFQNLRCVCSIPYSNRCQSFLGKPTDTEVVCSESGNYNSLCKRIYDGFQKTDRMLVVTPWGKFTIFYCSISNTRNYFLYDACICKINDSRDFNFGMDPTGLLCFREINDMVNYMCIDVNTRQCAYYS</sequence>
<evidence type="ECO:0000313" key="3">
    <source>
        <dbReference type="Proteomes" id="UP000091820"/>
    </source>
</evidence>
<accession>A0A1A9W8A3</accession>
<dbReference type="EnsemblMetazoa" id="GBRI009834-RA">
    <property type="protein sequence ID" value="GBRI009834-PA"/>
    <property type="gene ID" value="GBRI009834"/>
</dbReference>
<feature type="region of interest" description="Disordered" evidence="1">
    <location>
        <begin position="618"/>
        <end position="647"/>
    </location>
</feature>
<evidence type="ECO:0000313" key="2">
    <source>
        <dbReference type="EnsemblMetazoa" id="GBRI009834-PA"/>
    </source>
</evidence>
<dbReference type="AlphaFoldDB" id="A0A1A9W8A3"/>
<feature type="compositionally biased region" description="Basic and acidic residues" evidence="1">
    <location>
        <begin position="634"/>
        <end position="645"/>
    </location>
</feature>
<name>A0A1A9W8A3_9MUSC</name>
<evidence type="ECO:0000256" key="1">
    <source>
        <dbReference type="SAM" id="MobiDB-lite"/>
    </source>
</evidence>
<dbReference type="PANTHER" id="PTHR40552:SF6">
    <property type="entry name" value="FI09606P-RELATED"/>
    <property type="match status" value="1"/>
</dbReference>
<dbReference type="Gene3D" id="3.90.70.120">
    <property type="match status" value="2"/>
</dbReference>
<dbReference type="STRING" id="37001.A0A1A9W8A3"/>
<reference evidence="3" key="1">
    <citation type="submission" date="2014-03" db="EMBL/GenBank/DDBJ databases">
        <authorList>
            <person name="Aksoy S."/>
            <person name="Warren W."/>
            <person name="Wilson R.K."/>
        </authorList>
    </citation>
    <scope>NUCLEOTIDE SEQUENCE [LARGE SCALE GENOMIC DNA]</scope>
    <source>
        <strain evidence="3">IAEA</strain>
    </source>
</reference>
<organism evidence="2 3">
    <name type="scientific">Glossina brevipalpis</name>
    <dbReference type="NCBI Taxonomy" id="37001"/>
    <lineage>
        <taxon>Eukaryota</taxon>
        <taxon>Metazoa</taxon>
        <taxon>Ecdysozoa</taxon>
        <taxon>Arthropoda</taxon>
        <taxon>Hexapoda</taxon>
        <taxon>Insecta</taxon>
        <taxon>Pterygota</taxon>
        <taxon>Neoptera</taxon>
        <taxon>Endopterygota</taxon>
        <taxon>Diptera</taxon>
        <taxon>Brachycera</taxon>
        <taxon>Muscomorpha</taxon>
        <taxon>Hippoboscoidea</taxon>
        <taxon>Glossinidae</taxon>
        <taxon>Glossina</taxon>
    </lineage>
</organism>
<dbReference type="PANTHER" id="PTHR40552">
    <property type="entry name" value="AT05186P-RELATED"/>
    <property type="match status" value="1"/>
</dbReference>
<protein>
    <submittedName>
        <fullName evidence="2">Uncharacterized protein</fullName>
    </submittedName>
</protein>
<reference evidence="2" key="2">
    <citation type="submission" date="2020-05" db="UniProtKB">
        <authorList>
            <consortium name="EnsemblMetazoa"/>
        </authorList>
    </citation>
    <scope>IDENTIFICATION</scope>
    <source>
        <strain evidence="2">IAEA</strain>
    </source>
</reference>